<dbReference type="EMBL" id="CM026426">
    <property type="protein sequence ID" value="KAG0572404.1"/>
    <property type="molecule type" value="Genomic_DNA"/>
</dbReference>
<name>A0A8T0HNH4_CERPU</name>
<protein>
    <submittedName>
        <fullName evidence="1">Uncharacterized protein</fullName>
    </submittedName>
</protein>
<gene>
    <name evidence="1" type="ORF">KC19_VG092100</name>
</gene>
<proteinExistence type="predicted"/>
<dbReference type="Proteomes" id="UP000822688">
    <property type="component" value="Chromosome V"/>
</dbReference>
<reference evidence="1" key="1">
    <citation type="submission" date="2020-06" db="EMBL/GenBank/DDBJ databases">
        <title>WGS assembly of Ceratodon purpureus strain R40.</title>
        <authorList>
            <person name="Carey S.B."/>
            <person name="Jenkins J."/>
            <person name="Shu S."/>
            <person name="Lovell J.T."/>
            <person name="Sreedasyam A."/>
            <person name="Maumus F."/>
            <person name="Tiley G.P."/>
            <person name="Fernandez-Pozo N."/>
            <person name="Barry K."/>
            <person name="Chen C."/>
            <person name="Wang M."/>
            <person name="Lipzen A."/>
            <person name="Daum C."/>
            <person name="Saski C.A."/>
            <person name="Payton A.C."/>
            <person name="Mcbreen J.C."/>
            <person name="Conrad R.E."/>
            <person name="Kollar L.M."/>
            <person name="Olsson S."/>
            <person name="Huttunen S."/>
            <person name="Landis J.B."/>
            <person name="Wickett N.J."/>
            <person name="Johnson M.G."/>
            <person name="Rensing S.A."/>
            <person name="Grimwood J."/>
            <person name="Schmutz J."/>
            <person name="Mcdaniel S.F."/>
        </authorList>
    </citation>
    <scope>NUCLEOTIDE SEQUENCE</scope>
    <source>
        <strain evidence="1">R40</strain>
    </source>
</reference>
<accession>A0A8T0HNH4</accession>
<sequence>MPKRRLSCYCRRLNLWTTLIRVTIAKVDRVLSRYDYKDLHLAGVIVKDCQNVEDADMILEEVWGHHVEREARIENHTTDGVRKIHNSAITAFLDATVQYVGTWQQQCRESS</sequence>
<evidence type="ECO:0000313" key="1">
    <source>
        <dbReference type="EMBL" id="KAG0572404.1"/>
    </source>
</evidence>
<evidence type="ECO:0000313" key="2">
    <source>
        <dbReference type="Proteomes" id="UP000822688"/>
    </source>
</evidence>
<keyword evidence="2" id="KW-1185">Reference proteome</keyword>
<comment type="caution">
    <text evidence="1">The sequence shown here is derived from an EMBL/GenBank/DDBJ whole genome shotgun (WGS) entry which is preliminary data.</text>
</comment>
<organism evidence="1 2">
    <name type="scientific">Ceratodon purpureus</name>
    <name type="common">Fire moss</name>
    <name type="synonym">Dicranum purpureum</name>
    <dbReference type="NCBI Taxonomy" id="3225"/>
    <lineage>
        <taxon>Eukaryota</taxon>
        <taxon>Viridiplantae</taxon>
        <taxon>Streptophyta</taxon>
        <taxon>Embryophyta</taxon>
        <taxon>Bryophyta</taxon>
        <taxon>Bryophytina</taxon>
        <taxon>Bryopsida</taxon>
        <taxon>Dicranidae</taxon>
        <taxon>Pseudoditrichales</taxon>
        <taxon>Ditrichaceae</taxon>
        <taxon>Ceratodon</taxon>
    </lineage>
</organism>
<dbReference type="AlphaFoldDB" id="A0A8T0HNH4"/>